<dbReference type="OrthoDB" id="5948587at2759"/>
<dbReference type="InterPro" id="IPR001839">
    <property type="entry name" value="TGF-b_C"/>
</dbReference>
<dbReference type="InterPro" id="IPR015615">
    <property type="entry name" value="TGF-beta-rel"/>
</dbReference>
<feature type="domain" description="TGF-beta family profile" evidence="10">
    <location>
        <begin position="243"/>
        <end position="364"/>
    </location>
</feature>
<dbReference type="SUPFAM" id="SSF57501">
    <property type="entry name" value="Cystine-knot cytokines"/>
    <property type="match status" value="1"/>
</dbReference>
<evidence type="ECO:0000256" key="3">
    <source>
        <dbReference type="ARBA" id="ARBA00022525"/>
    </source>
</evidence>
<dbReference type="CDD" id="cd19378">
    <property type="entry name" value="TGF_beta_DAF7"/>
    <property type="match status" value="1"/>
</dbReference>
<comment type="similarity">
    <text evidence="2 8">Belongs to the TGF-beta family.</text>
</comment>
<comment type="subcellular location">
    <subcellularLocation>
        <location evidence="1">Secreted</location>
    </subcellularLocation>
</comment>
<keyword evidence="4 9" id="KW-0732">Signal</keyword>
<dbReference type="PANTHER" id="PTHR11848">
    <property type="entry name" value="TGF-BETA FAMILY"/>
    <property type="match status" value="1"/>
</dbReference>
<dbReference type="eggNOG" id="KOG3900">
    <property type="taxonomic scope" value="Eukaryota"/>
</dbReference>
<dbReference type="GO" id="GO:0008083">
    <property type="term" value="F:growth factor activity"/>
    <property type="evidence" value="ECO:0007669"/>
    <property type="project" value="UniProtKB-KW"/>
</dbReference>
<reference evidence="12" key="1">
    <citation type="submission" date="2011-07" db="EMBL/GenBank/DDBJ databases">
        <authorList>
            <consortium name="Caenorhabditis brenneri Sequencing and Analysis Consortium"/>
            <person name="Wilson R.K."/>
        </authorList>
    </citation>
    <scope>NUCLEOTIDE SEQUENCE [LARGE SCALE GENOMIC DNA]</scope>
    <source>
        <strain evidence="12">PB2801</strain>
    </source>
</reference>
<feature type="signal peptide" evidence="9">
    <location>
        <begin position="1"/>
        <end position="26"/>
    </location>
</feature>
<keyword evidence="6" id="KW-1015">Disulfide bond</keyword>
<dbReference type="FunFam" id="2.10.90.10:FF:000012">
    <property type="entry name" value="Growth/differentiation factor 9 (Predicted)"/>
    <property type="match status" value="1"/>
</dbReference>
<dbReference type="GO" id="GO:0005615">
    <property type="term" value="C:extracellular space"/>
    <property type="evidence" value="ECO:0007669"/>
    <property type="project" value="EnsemblMetazoa"/>
</dbReference>
<feature type="chain" id="PRO_5003404811" description="TGF-beta family profile domain-containing protein" evidence="9">
    <location>
        <begin position="27"/>
        <end position="364"/>
    </location>
</feature>
<dbReference type="GO" id="GO:1905910">
    <property type="term" value="P:negative regulation of dauer entry"/>
    <property type="evidence" value="ECO:0007669"/>
    <property type="project" value="EnsemblMetazoa"/>
</dbReference>
<protein>
    <recommendedName>
        <fullName evidence="10">TGF-beta family profile domain-containing protein</fullName>
    </recommendedName>
</protein>
<evidence type="ECO:0000256" key="4">
    <source>
        <dbReference type="ARBA" id="ARBA00022729"/>
    </source>
</evidence>
<dbReference type="GO" id="GO:0009266">
    <property type="term" value="P:response to temperature stimulus"/>
    <property type="evidence" value="ECO:0007669"/>
    <property type="project" value="EnsemblMetazoa"/>
</dbReference>
<evidence type="ECO:0000256" key="8">
    <source>
        <dbReference type="RuleBase" id="RU000354"/>
    </source>
</evidence>
<dbReference type="GO" id="GO:0071321">
    <property type="term" value="P:cellular response to cGMP"/>
    <property type="evidence" value="ECO:0007669"/>
    <property type="project" value="EnsemblMetazoa"/>
</dbReference>
<dbReference type="SMART" id="SM00204">
    <property type="entry name" value="TGFB"/>
    <property type="match status" value="1"/>
</dbReference>
<dbReference type="OMA" id="CNACMWR"/>
<accession>G0MYW5</accession>
<dbReference type="HOGENOM" id="CLU_020515_6_0_1"/>
<dbReference type="InterPro" id="IPR017948">
    <property type="entry name" value="TGFb_CS"/>
</dbReference>
<gene>
    <name evidence="11" type="ORF">CAEBREN_22190</name>
</gene>
<evidence type="ECO:0000259" key="10">
    <source>
        <dbReference type="PROSITE" id="PS51362"/>
    </source>
</evidence>
<dbReference type="GO" id="GO:0032490">
    <property type="term" value="P:detection of molecule of bacterial origin"/>
    <property type="evidence" value="ECO:0007669"/>
    <property type="project" value="EnsemblMetazoa"/>
</dbReference>
<dbReference type="PROSITE" id="PS00250">
    <property type="entry name" value="TGF_BETA_1"/>
    <property type="match status" value="1"/>
</dbReference>
<sequence length="364" mass="41467">MLIGKKRRFFSSFFWILLCLVDLSSGDCPKNGMCTEELEKSRIRGIAKRIYEELPDMAYSTAETGKIDNTTRLMYQNWLDESHQEKSNIFGDPDVKIHFITSSDPFLGEDRSQLSAAFEVQDELKNTVLVDATLIIHTNIPSSNHDRVNHVSVQVFEKNSDNSLGPLITTNSFAIRRNEQIRINLPAPFIQRWFSRNSTGNLFVSATVDGTNVAIHPQQTTKDSELMVLQLATKFNGVIAPSRKRRSYSTPICTKDRRSPGCCLYDLTIEFDKIGWDWIIAPPKYNAYMCRGDCKLNSHHFMNDYAHSKIMRSQGRIDDDVNTEMGFCCHPTDYDYIKLIYVNRSGRVSVANVNGMIARRCGCS</sequence>
<dbReference type="InterPro" id="IPR029034">
    <property type="entry name" value="Cystine-knot_cytokine"/>
</dbReference>
<dbReference type="STRING" id="135651.G0MYW5"/>
<dbReference type="GO" id="GO:0045944">
    <property type="term" value="P:positive regulation of transcription by RNA polymerase II"/>
    <property type="evidence" value="ECO:0007669"/>
    <property type="project" value="EnsemblMetazoa"/>
</dbReference>
<dbReference type="PROSITE" id="PS51362">
    <property type="entry name" value="TGF_BETA_2"/>
    <property type="match status" value="1"/>
</dbReference>
<dbReference type="GO" id="GO:0010628">
    <property type="term" value="P:positive regulation of gene expression"/>
    <property type="evidence" value="ECO:0007669"/>
    <property type="project" value="EnsemblMetazoa"/>
</dbReference>
<keyword evidence="5 8" id="KW-0339">Growth factor</keyword>
<proteinExistence type="inferred from homology"/>
<dbReference type="GO" id="GO:0050829">
    <property type="term" value="P:defense response to Gram-negative bacterium"/>
    <property type="evidence" value="ECO:0007669"/>
    <property type="project" value="EnsemblMetazoa"/>
</dbReference>
<dbReference type="Pfam" id="PF00019">
    <property type="entry name" value="TGF_beta"/>
    <property type="match status" value="1"/>
</dbReference>
<dbReference type="PANTHER" id="PTHR11848:SF303">
    <property type="entry name" value="DAUER LARVA DEVELOPMENT REGULATORY GROWTH FACTOR DAF-7"/>
    <property type="match status" value="1"/>
</dbReference>
<dbReference type="GO" id="GO:0016045">
    <property type="term" value="P:detection of bacterium"/>
    <property type="evidence" value="ECO:0007669"/>
    <property type="project" value="EnsemblMetazoa"/>
</dbReference>
<dbReference type="GO" id="GO:0043051">
    <property type="term" value="P:regulation of nematode pharyngeal pumping"/>
    <property type="evidence" value="ECO:0007669"/>
    <property type="project" value="EnsemblMetazoa"/>
</dbReference>
<dbReference type="InParanoid" id="G0MYW5"/>
<dbReference type="FunCoup" id="G0MYW5">
    <property type="interactions" value="1130"/>
</dbReference>
<evidence type="ECO:0000256" key="2">
    <source>
        <dbReference type="ARBA" id="ARBA00006656"/>
    </source>
</evidence>
<keyword evidence="12" id="KW-1185">Reference proteome</keyword>
<name>G0MYW5_CAEBE</name>
<dbReference type="GO" id="GO:0071444">
    <property type="term" value="P:cellular response to pheromone"/>
    <property type="evidence" value="ECO:0007669"/>
    <property type="project" value="EnsemblMetazoa"/>
</dbReference>
<evidence type="ECO:0000256" key="9">
    <source>
        <dbReference type="SAM" id="SignalP"/>
    </source>
</evidence>
<evidence type="ECO:0000313" key="11">
    <source>
        <dbReference type="EMBL" id="EGT47784.1"/>
    </source>
</evidence>
<keyword evidence="3" id="KW-0964">Secreted</keyword>
<evidence type="ECO:0000313" key="12">
    <source>
        <dbReference type="Proteomes" id="UP000008068"/>
    </source>
</evidence>
<dbReference type="EMBL" id="GL379821">
    <property type="protein sequence ID" value="EGT47784.1"/>
    <property type="molecule type" value="Genomic_DNA"/>
</dbReference>
<evidence type="ECO:0000256" key="7">
    <source>
        <dbReference type="ARBA" id="ARBA00023180"/>
    </source>
</evidence>
<dbReference type="Proteomes" id="UP000008068">
    <property type="component" value="Unassembled WGS sequence"/>
</dbReference>
<dbReference type="Gene3D" id="2.10.90.10">
    <property type="entry name" value="Cystine-knot cytokines"/>
    <property type="match status" value="1"/>
</dbReference>
<dbReference type="GO" id="GO:0010629">
    <property type="term" value="P:negative regulation of gene expression"/>
    <property type="evidence" value="ECO:0007669"/>
    <property type="project" value="EnsemblMetazoa"/>
</dbReference>
<evidence type="ECO:0000256" key="1">
    <source>
        <dbReference type="ARBA" id="ARBA00004613"/>
    </source>
</evidence>
<dbReference type="GO" id="GO:0005125">
    <property type="term" value="F:cytokine activity"/>
    <property type="evidence" value="ECO:0007669"/>
    <property type="project" value="TreeGrafter"/>
</dbReference>
<dbReference type="GO" id="GO:0043053">
    <property type="term" value="P:dauer entry"/>
    <property type="evidence" value="ECO:0007669"/>
    <property type="project" value="EnsemblMetazoa"/>
</dbReference>
<evidence type="ECO:0000256" key="5">
    <source>
        <dbReference type="ARBA" id="ARBA00023030"/>
    </source>
</evidence>
<organism evidence="12">
    <name type="scientific">Caenorhabditis brenneri</name>
    <name type="common">Nematode worm</name>
    <dbReference type="NCBI Taxonomy" id="135651"/>
    <lineage>
        <taxon>Eukaryota</taxon>
        <taxon>Metazoa</taxon>
        <taxon>Ecdysozoa</taxon>
        <taxon>Nematoda</taxon>
        <taxon>Chromadorea</taxon>
        <taxon>Rhabditida</taxon>
        <taxon>Rhabditina</taxon>
        <taxon>Rhabditomorpha</taxon>
        <taxon>Rhabditoidea</taxon>
        <taxon>Rhabditidae</taxon>
        <taxon>Peloderinae</taxon>
        <taxon>Caenorhabditis</taxon>
    </lineage>
</organism>
<dbReference type="GO" id="GO:0030536">
    <property type="term" value="P:larval feeding behavior"/>
    <property type="evidence" value="ECO:0007669"/>
    <property type="project" value="EnsemblMetazoa"/>
</dbReference>
<evidence type="ECO:0000256" key="6">
    <source>
        <dbReference type="ARBA" id="ARBA00023157"/>
    </source>
</evidence>
<keyword evidence="7" id="KW-0325">Glycoprotein</keyword>
<dbReference type="AlphaFoldDB" id="G0MYW5"/>
<dbReference type="GO" id="GO:0008340">
    <property type="term" value="P:determination of adult lifespan"/>
    <property type="evidence" value="ECO:0007669"/>
    <property type="project" value="EnsemblMetazoa"/>
</dbReference>